<dbReference type="Proteomes" id="UP000195953">
    <property type="component" value="Chromosome 1"/>
</dbReference>
<organism evidence="2 4">
    <name type="scientific">Xanthomonas fragariae</name>
    <dbReference type="NCBI Taxonomy" id="48664"/>
    <lineage>
        <taxon>Bacteria</taxon>
        <taxon>Pseudomonadati</taxon>
        <taxon>Pseudomonadota</taxon>
        <taxon>Gammaproteobacteria</taxon>
        <taxon>Lysobacterales</taxon>
        <taxon>Lysobacteraceae</taxon>
        <taxon>Xanthomonas</taxon>
    </lineage>
</organism>
<dbReference type="Proteomes" id="UP000195877">
    <property type="component" value="Chromosome 1"/>
</dbReference>
<evidence type="ECO:0000313" key="1">
    <source>
        <dbReference type="EMBL" id="SMQ98333.1"/>
    </source>
</evidence>
<accession>A0A1Y6HAA6</accession>
<reference evidence="1 3" key="2">
    <citation type="submission" date="2017-05" db="EMBL/GenBank/DDBJ databases">
        <authorList>
            <person name="Blom J."/>
        </authorList>
    </citation>
    <scope>NUCLEOTIDE SEQUENCE [LARGE SCALE GENOMIC DNA]</scope>
    <source>
        <strain evidence="1">PD885</strain>
    </source>
</reference>
<evidence type="ECO:0000313" key="2">
    <source>
        <dbReference type="EMBL" id="SMR04202.1"/>
    </source>
</evidence>
<dbReference type="EMBL" id="LT853885">
    <property type="protein sequence ID" value="SMR04202.1"/>
    <property type="molecule type" value="Genomic_DNA"/>
</dbReference>
<dbReference type="GeneID" id="69055315"/>
<dbReference type="EMBL" id="LT853882">
    <property type="protein sequence ID" value="SMQ98333.1"/>
    <property type="molecule type" value="Genomic_DNA"/>
</dbReference>
<dbReference type="RefSeq" id="WP_002814366.1">
    <property type="nucleotide sequence ID" value="NZ_CP016830.1"/>
</dbReference>
<name>A0A1Y6HAA6_9XANT</name>
<evidence type="ECO:0000313" key="4">
    <source>
        <dbReference type="Proteomes" id="UP000195953"/>
    </source>
</evidence>
<protein>
    <submittedName>
        <fullName evidence="2">Uncharacterized protein</fullName>
    </submittedName>
</protein>
<sequence length="55" mass="6168">MSEISLLLHLRALELRLLDPRVSSAVQALEDLLDPAFVEFGASGWRYTQPVSSLR</sequence>
<gene>
    <name evidence="2" type="ORF">PD5205_02914</name>
    <name evidence="1" type="ORF">PD885_01080</name>
</gene>
<reference evidence="2 4" key="1">
    <citation type="submission" date="2017-05" db="EMBL/GenBank/DDBJ databases">
        <authorList>
            <person name="Song R."/>
            <person name="Chenine A.L."/>
            <person name="Ruprecht R.M."/>
        </authorList>
    </citation>
    <scope>NUCLEOTIDE SEQUENCE [LARGE SCALE GENOMIC DNA]</scope>
    <source>
        <strain evidence="2">PD5205</strain>
    </source>
</reference>
<dbReference type="AlphaFoldDB" id="A0A1Y6HAA6"/>
<keyword evidence="3" id="KW-1185">Reference proteome</keyword>
<evidence type="ECO:0000313" key="3">
    <source>
        <dbReference type="Proteomes" id="UP000195877"/>
    </source>
</evidence>
<proteinExistence type="predicted"/>